<dbReference type="EMBL" id="CP035758">
    <property type="protein sequence ID" value="QBD79985.1"/>
    <property type="molecule type" value="Genomic_DNA"/>
</dbReference>
<dbReference type="PANTHER" id="PTHR39157">
    <property type="entry name" value="INTEGRAL MEMBRANE PROTEIN-RELATED"/>
    <property type="match status" value="1"/>
</dbReference>
<dbReference type="InterPro" id="IPR032808">
    <property type="entry name" value="DoxX"/>
</dbReference>
<dbReference type="Pfam" id="PF07681">
    <property type="entry name" value="DoxX"/>
    <property type="match status" value="1"/>
</dbReference>
<evidence type="ECO:0000313" key="6">
    <source>
        <dbReference type="EMBL" id="QBD79985.1"/>
    </source>
</evidence>
<sequence length="219" mass="23867">MDVPKTLSSQSVADIPPSPLTRFLFTDTYAAWVWLFVRLYVGYEWFTSGWSKLTGYSLKFTSFGQAEGGGSWIFSQHGSSAIKGFALGALKKSLGENPSVQDWYAGFLHQVVLPNPVVFSYIITFGELLVGIALILGILTGIAACFGCFMNLNYMLAGAVSINPILGGLGILLILAWRVAGYIGLDRFIVPLLGAPWTGSLYRRKQLKAQQVETQAAQN</sequence>
<dbReference type="AlphaFoldDB" id="A0A4P6JWX7"/>
<dbReference type="GO" id="GO:0016020">
    <property type="term" value="C:membrane"/>
    <property type="evidence" value="ECO:0007669"/>
    <property type="project" value="UniProtKB-SubCell"/>
</dbReference>
<feature type="transmembrane region" description="Helical" evidence="5">
    <location>
        <begin position="158"/>
        <end position="177"/>
    </location>
</feature>
<dbReference type="RefSeq" id="WP_129891051.1">
    <property type="nucleotide sequence ID" value="NZ_CP035758.1"/>
</dbReference>
<proteinExistence type="predicted"/>
<keyword evidence="4 5" id="KW-0472">Membrane</keyword>
<dbReference type="Proteomes" id="UP000290365">
    <property type="component" value="Chromosome"/>
</dbReference>
<evidence type="ECO:0000313" key="7">
    <source>
        <dbReference type="Proteomes" id="UP000290365"/>
    </source>
</evidence>
<accession>A0A4P6JWX7</accession>
<reference evidence="6 7" key="1">
    <citation type="submission" date="2019-01" db="EMBL/GenBank/DDBJ databases">
        <title>Ktedonosporobacter rubrisoli SCAWS-G2.</title>
        <authorList>
            <person name="Huang Y."/>
            <person name="Yan B."/>
        </authorList>
    </citation>
    <scope>NUCLEOTIDE SEQUENCE [LARGE SCALE GENOMIC DNA]</scope>
    <source>
        <strain evidence="6 7">SCAWS-G2</strain>
    </source>
</reference>
<evidence type="ECO:0000256" key="3">
    <source>
        <dbReference type="ARBA" id="ARBA00022989"/>
    </source>
</evidence>
<keyword evidence="3 5" id="KW-1133">Transmembrane helix</keyword>
<dbReference type="KEGG" id="kbs:EPA93_29990"/>
<comment type="subcellular location">
    <subcellularLocation>
        <location evidence="1">Membrane</location>
        <topology evidence="1">Multi-pass membrane protein</topology>
    </subcellularLocation>
</comment>
<evidence type="ECO:0000256" key="4">
    <source>
        <dbReference type="ARBA" id="ARBA00023136"/>
    </source>
</evidence>
<feature type="transmembrane region" description="Helical" evidence="5">
    <location>
        <begin position="20"/>
        <end position="41"/>
    </location>
</feature>
<evidence type="ECO:0000256" key="1">
    <source>
        <dbReference type="ARBA" id="ARBA00004141"/>
    </source>
</evidence>
<keyword evidence="2 5" id="KW-0812">Transmembrane</keyword>
<name>A0A4P6JWX7_KTERU</name>
<organism evidence="6 7">
    <name type="scientific">Ktedonosporobacter rubrisoli</name>
    <dbReference type="NCBI Taxonomy" id="2509675"/>
    <lineage>
        <taxon>Bacteria</taxon>
        <taxon>Bacillati</taxon>
        <taxon>Chloroflexota</taxon>
        <taxon>Ktedonobacteria</taxon>
        <taxon>Ktedonobacterales</taxon>
        <taxon>Ktedonosporobacteraceae</taxon>
        <taxon>Ktedonosporobacter</taxon>
    </lineage>
</organism>
<protein>
    <submittedName>
        <fullName evidence="6">DoxX family membrane protein</fullName>
    </submittedName>
</protein>
<feature type="transmembrane region" description="Helical" evidence="5">
    <location>
        <begin position="128"/>
        <end position="152"/>
    </location>
</feature>
<keyword evidence="7" id="KW-1185">Reference proteome</keyword>
<dbReference type="PANTHER" id="PTHR39157:SF1">
    <property type="entry name" value="DOXX FAMILY PROTEIN"/>
    <property type="match status" value="1"/>
</dbReference>
<evidence type="ECO:0000256" key="5">
    <source>
        <dbReference type="SAM" id="Phobius"/>
    </source>
</evidence>
<dbReference type="OrthoDB" id="26941at2"/>
<gene>
    <name evidence="6" type="ORF">EPA93_29990</name>
</gene>
<evidence type="ECO:0000256" key="2">
    <source>
        <dbReference type="ARBA" id="ARBA00022692"/>
    </source>
</evidence>